<dbReference type="Gene3D" id="3.40.50.920">
    <property type="match status" value="1"/>
</dbReference>
<dbReference type="CDD" id="cd07033">
    <property type="entry name" value="TPP_PYR_DXS_TK_like"/>
    <property type="match status" value="1"/>
</dbReference>
<dbReference type="Pfam" id="PF02780">
    <property type="entry name" value="Transketolase_C"/>
    <property type="match status" value="1"/>
</dbReference>
<evidence type="ECO:0000256" key="11">
    <source>
        <dbReference type="HAMAP-Rule" id="MF_00315"/>
    </source>
</evidence>
<dbReference type="InterPro" id="IPR005475">
    <property type="entry name" value="Transketolase-like_Pyr-bd"/>
</dbReference>
<dbReference type="GO" id="GO:0016114">
    <property type="term" value="P:terpenoid biosynthetic process"/>
    <property type="evidence" value="ECO:0007669"/>
    <property type="project" value="UniProtKB-UniRule"/>
</dbReference>
<gene>
    <name evidence="11" type="primary">dxs</name>
    <name evidence="13" type="ordered locus">GM21_3025</name>
</gene>
<dbReference type="PANTHER" id="PTHR43322">
    <property type="entry name" value="1-D-DEOXYXYLULOSE 5-PHOSPHATE SYNTHASE-RELATED"/>
    <property type="match status" value="1"/>
</dbReference>
<dbReference type="InterPro" id="IPR009014">
    <property type="entry name" value="Transketo_C/PFOR_II"/>
</dbReference>
<dbReference type="NCBIfam" id="NF003933">
    <property type="entry name" value="PRK05444.2-2"/>
    <property type="match status" value="1"/>
</dbReference>
<dbReference type="CDD" id="cd02007">
    <property type="entry name" value="TPP_DXS"/>
    <property type="match status" value="1"/>
</dbReference>
<keyword evidence="4 11" id="KW-0808">Transferase</keyword>
<dbReference type="Pfam" id="PF02779">
    <property type="entry name" value="Transket_pyr"/>
    <property type="match status" value="1"/>
</dbReference>
<comment type="cofactor">
    <cofactor evidence="11">
        <name>Mg(2+)</name>
        <dbReference type="ChEBI" id="CHEBI:18420"/>
    </cofactor>
    <text evidence="11">Binds 1 Mg(2+) ion per subunit.</text>
</comment>
<feature type="binding site" evidence="11">
    <location>
        <position position="175"/>
    </location>
    <ligand>
        <name>thiamine diphosphate</name>
        <dbReference type="ChEBI" id="CHEBI:58937"/>
    </ligand>
</feature>
<evidence type="ECO:0000256" key="1">
    <source>
        <dbReference type="ARBA" id="ARBA00004980"/>
    </source>
</evidence>
<feature type="domain" description="Transketolase-like pyrimidine-binding" evidence="12">
    <location>
        <begin position="317"/>
        <end position="481"/>
    </location>
</feature>
<dbReference type="FunFam" id="3.40.50.920:FF:000002">
    <property type="entry name" value="1-deoxy-D-xylulose-5-phosphate synthase"/>
    <property type="match status" value="1"/>
</dbReference>
<keyword evidence="5 11" id="KW-0479">Metal-binding</keyword>
<dbReference type="UniPathway" id="UPA00064">
    <property type="reaction ID" value="UER00091"/>
</dbReference>
<dbReference type="AlphaFoldDB" id="C6E2U4"/>
<dbReference type="STRING" id="443144.GM21_3025"/>
<keyword evidence="6 11" id="KW-0460">Magnesium</keyword>
<feature type="binding site" evidence="11">
    <location>
        <position position="368"/>
    </location>
    <ligand>
        <name>thiamine diphosphate</name>
        <dbReference type="ChEBI" id="CHEBI:58937"/>
    </ligand>
</feature>
<sequence length="646" mass="68910">MPSILEGITEPGQLKALSLRELETLAGELRARIIETCAANGGHLAPSLGVVELTIALHRVFDSPKDKIIWDVGHQAYAHKLLTGRNERFGTLRTLGGISGFPKRAESPHDCFDVGHSSTSISAGVGFAVARDLKGEHNKVLTVIGDGSMTGGLALEGLNHAGELNKDLVVILNDNEMSISENVGALSNLLSRTITSEYVHRAKKDLEAFLEGLPMFGKSVLKIAKRAEESLKTLFTPGMLFEAFGFEYIGPIDGHDIEKLVETLENVKRFDDAVLIHVLTKKGKGYPAAEANPSLFHGVGPFDAATGKVHKGKGGPASYTGVFGETLKRLAQDNEKIVAITAAMPDGTGLTPFAKEFPERFFDVGIAEQHAVTFAAGLAAEGFRPVVALYSSFLQRGFDQLCHDVCLQELPVVFAIDRAGVVGNDGPTHHGVFDLSYLRQLPGLTVMAPKDENELQHMLFTALSLDGPSAVRYPRGAGLGVPMDQILEPLPVGKGELVRAGKDGAILAAGTMVHPAQQAAAALALEGVELAVMNVRFVKPLDRDLILSLAATGFLVTVEENVLQGGFGTSILELLEECGVTGVRVIRLGYPDSFVEQGEQAELKAAYGLDAAGIIRSIREARGRAQQELVLEPADPSDGADLSCRP</sequence>
<dbReference type="KEGG" id="gem:GM21_3025"/>
<dbReference type="eggNOG" id="COG1154">
    <property type="taxonomic scope" value="Bacteria"/>
</dbReference>
<dbReference type="InterPro" id="IPR005477">
    <property type="entry name" value="Dxylulose-5-P_synthase"/>
</dbReference>
<evidence type="ECO:0000256" key="8">
    <source>
        <dbReference type="ARBA" id="ARBA00023052"/>
    </source>
</evidence>
<keyword evidence="9 11" id="KW-0414">Isoprene biosynthesis</keyword>
<comment type="cofactor">
    <cofactor evidence="11">
        <name>thiamine diphosphate</name>
        <dbReference type="ChEBI" id="CHEBI:58937"/>
    </cofactor>
    <text evidence="11">Binds 1 thiamine pyrophosphate per subunit.</text>
</comment>
<evidence type="ECO:0000256" key="3">
    <source>
        <dbReference type="ARBA" id="ARBA00011738"/>
    </source>
</evidence>
<dbReference type="GO" id="GO:0019288">
    <property type="term" value="P:isopentenyl diphosphate biosynthetic process, methylerythritol 4-phosphate pathway"/>
    <property type="evidence" value="ECO:0007669"/>
    <property type="project" value="TreeGrafter"/>
</dbReference>
<dbReference type="Pfam" id="PF13292">
    <property type="entry name" value="DXP_synthase_N"/>
    <property type="match status" value="1"/>
</dbReference>
<comment type="subunit">
    <text evidence="3 11">Homodimer.</text>
</comment>
<dbReference type="GO" id="GO:0030976">
    <property type="term" value="F:thiamine pyrophosphate binding"/>
    <property type="evidence" value="ECO:0007669"/>
    <property type="project" value="UniProtKB-UniRule"/>
</dbReference>
<dbReference type="HAMAP" id="MF_00315">
    <property type="entry name" value="DXP_synth"/>
    <property type="match status" value="1"/>
</dbReference>
<evidence type="ECO:0000256" key="2">
    <source>
        <dbReference type="ARBA" id="ARBA00011081"/>
    </source>
</evidence>
<dbReference type="OrthoDB" id="9803371at2"/>
<dbReference type="NCBIfam" id="TIGR00204">
    <property type="entry name" value="dxs"/>
    <property type="match status" value="1"/>
</dbReference>
<comment type="similarity">
    <text evidence="2 11">Belongs to the transketolase family. DXPS subfamily.</text>
</comment>
<dbReference type="GO" id="GO:0008661">
    <property type="term" value="F:1-deoxy-D-xylulose-5-phosphate synthase activity"/>
    <property type="evidence" value="ECO:0007669"/>
    <property type="project" value="UniProtKB-UniRule"/>
</dbReference>
<feature type="binding site" evidence="11">
    <location>
        <position position="74"/>
    </location>
    <ligand>
        <name>thiamine diphosphate</name>
        <dbReference type="ChEBI" id="CHEBI:58937"/>
    </ligand>
</feature>
<evidence type="ECO:0000256" key="10">
    <source>
        <dbReference type="ARBA" id="ARBA00055605"/>
    </source>
</evidence>
<dbReference type="Gene3D" id="3.40.50.970">
    <property type="match status" value="2"/>
</dbReference>
<dbReference type="PANTHER" id="PTHR43322:SF5">
    <property type="entry name" value="1-DEOXY-D-XYLULOSE-5-PHOSPHATE SYNTHASE, CHLOROPLASTIC"/>
    <property type="match status" value="1"/>
</dbReference>
<dbReference type="InterPro" id="IPR020826">
    <property type="entry name" value="Transketolase_BS"/>
</dbReference>
<evidence type="ECO:0000256" key="5">
    <source>
        <dbReference type="ARBA" id="ARBA00022723"/>
    </source>
</evidence>
<accession>C6E2U4</accession>
<feature type="binding site" evidence="11">
    <location>
        <position position="286"/>
    </location>
    <ligand>
        <name>thiamine diphosphate</name>
        <dbReference type="ChEBI" id="CHEBI:58937"/>
    </ligand>
</feature>
<dbReference type="HOGENOM" id="CLU_009227_1_4_7"/>
<dbReference type="InterPro" id="IPR029061">
    <property type="entry name" value="THDP-binding"/>
</dbReference>
<dbReference type="EMBL" id="CP001661">
    <property type="protein sequence ID" value="ACT19054.1"/>
    <property type="molecule type" value="Genomic_DNA"/>
</dbReference>
<comment type="catalytic activity">
    <reaction evidence="11">
        <text>D-glyceraldehyde 3-phosphate + pyruvate + H(+) = 1-deoxy-D-xylulose 5-phosphate + CO2</text>
        <dbReference type="Rhea" id="RHEA:12605"/>
        <dbReference type="ChEBI" id="CHEBI:15361"/>
        <dbReference type="ChEBI" id="CHEBI:15378"/>
        <dbReference type="ChEBI" id="CHEBI:16526"/>
        <dbReference type="ChEBI" id="CHEBI:57792"/>
        <dbReference type="ChEBI" id="CHEBI:59776"/>
        <dbReference type="EC" id="2.2.1.7"/>
    </reaction>
</comment>
<dbReference type="GO" id="GO:0005829">
    <property type="term" value="C:cytosol"/>
    <property type="evidence" value="ECO:0007669"/>
    <property type="project" value="TreeGrafter"/>
</dbReference>
<dbReference type="SMART" id="SM00861">
    <property type="entry name" value="Transket_pyr"/>
    <property type="match status" value="1"/>
</dbReference>
<dbReference type="SUPFAM" id="SSF52922">
    <property type="entry name" value="TK C-terminal domain-like"/>
    <property type="match status" value="1"/>
</dbReference>
<proteinExistence type="inferred from homology"/>
<evidence type="ECO:0000256" key="7">
    <source>
        <dbReference type="ARBA" id="ARBA00022977"/>
    </source>
</evidence>
<evidence type="ECO:0000259" key="12">
    <source>
        <dbReference type="SMART" id="SM00861"/>
    </source>
</evidence>
<dbReference type="GO" id="GO:0000287">
    <property type="term" value="F:magnesium ion binding"/>
    <property type="evidence" value="ECO:0007669"/>
    <property type="project" value="UniProtKB-UniRule"/>
</dbReference>
<feature type="binding site" evidence="11">
    <location>
        <position position="146"/>
    </location>
    <ligand>
        <name>Mg(2+)</name>
        <dbReference type="ChEBI" id="CHEBI:18420"/>
    </ligand>
</feature>
<dbReference type="EC" id="2.2.1.7" evidence="11"/>
<keyword evidence="7 11" id="KW-0784">Thiamine biosynthesis</keyword>
<evidence type="ECO:0000313" key="13">
    <source>
        <dbReference type="EMBL" id="ACT19054.1"/>
    </source>
</evidence>
<reference evidence="13" key="1">
    <citation type="submission" date="2009-07" db="EMBL/GenBank/DDBJ databases">
        <title>Complete sequence of Geobacter sp. M21.</title>
        <authorList>
            <consortium name="US DOE Joint Genome Institute"/>
            <person name="Lucas S."/>
            <person name="Copeland A."/>
            <person name="Lapidus A."/>
            <person name="Glavina del Rio T."/>
            <person name="Dalin E."/>
            <person name="Tice H."/>
            <person name="Bruce D."/>
            <person name="Goodwin L."/>
            <person name="Pitluck S."/>
            <person name="Saunders E."/>
            <person name="Brettin T."/>
            <person name="Detter J.C."/>
            <person name="Han C."/>
            <person name="Larimer F."/>
            <person name="Land M."/>
            <person name="Hauser L."/>
            <person name="Kyrpides N."/>
            <person name="Ovchinnikova G."/>
            <person name="Lovley D."/>
        </authorList>
    </citation>
    <scope>NUCLEOTIDE SEQUENCE [LARGE SCALE GENOMIC DNA]</scope>
    <source>
        <strain evidence="13">M21</strain>
    </source>
</reference>
<dbReference type="InterPro" id="IPR049557">
    <property type="entry name" value="Transketolase_CS"/>
</dbReference>
<dbReference type="PROSITE" id="PS00802">
    <property type="entry name" value="TRANSKETOLASE_2"/>
    <property type="match status" value="1"/>
</dbReference>
<dbReference type="GO" id="GO:0009228">
    <property type="term" value="P:thiamine biosynthetic process"/>
    <property type="evidence" value="ECO:0007669"/>
    <property type="project" value="UniProtKB-UniRule"/>
</dbReference>
<comment type="pathway">
    <text evidence="1 11">Metabolic intermediate biosynthesis; 1-deoxy-D-xylulose 5-phosphate biosynthesis; 1-deoxy-D-xylulose 5-phosphate from D-glyceraldehyde 3-phosphate and pyruvate: step 1/1.</text>
</comment>
<keyword evidence="8 11" id="KW-0786">Thiamine pyrophosphate</keyword>
<evidence type="ECO:0000256" key="6">
    <source>
        <dbReference type="ARBA" id="ARBA00022842"/>
    </source>
</evidence>
<dbReference type="InterPro" id="IPR033248">
    <property type="entry name" value="Transketolase_C"/>
</dbReference>
<name>C6E2U4_GEOSM</name>
<feature type="binding site" evidence="11">
    <location>
        <begin position="115"/>
        <end position="117"/>
    </location>
    <ligand>
        <name>thiamine diphosphate</name>
        <dbReference type="ChEBI" id="CHEBI:58937"/>
    </ligand>
</feature>
<evidence type="ECO:0000256" key="9">
    <source>
        <dbReference type="ARBA" id="ARBA00023229"/>
    </source>
</evidence>
<feature type="binding site" evidence="11">
    <location>
        <position position="175"/>
    </location>
    <ligand>
        <name>Mg(2+)</name>
        <dbReference type="ChEBI" id="CHEBI:18420"/>
    </ligand>
</feature>
<comment type="function">
    <text evidence="10 11">Catalyzes the acyloin condensation reaction between C atoms 2 and 3 of pyruvate and glyceraldehyde 3-phosphate to yield 1-deoxy-D-xylulose-5-phosphate (DXP).</text>
</comment>
<evidence type="ECO:0000256" key="4">
    <source>
        <dbReference type="ARBA" id="ARBA00022679"/>
    </source>
</evidence>
<dbReference type="PROSITE" id="PS00801">
    <property type="entry name" value="TRANSKETOLASE_1"/>
    <property type="match status" value="1"/>
</dbReference>
<protein>
    <recommendedName>
        <fullName evidence="11">1-deoxy-D-xylulose-5-phosphate synthase</fullName>
        <ecNumber evidence="11">2.2.1.7</ecNumber>
    </recommendedName>
    <alternativeName>
        <fullName evidence="11">1-deoxyxylulose-5-phosphate synthase</fullName>
        <shortName evidence="11">DXP synthase</shortName>
        <shortName evidence="11">DXPS</shortName>
    </alternativeName>
</protein>
<feature type="binding site" evidence="11">
    <location>
        <begin position="147"/>
        <end position="148"/>
    </location>
    <ligand>
        <name>thiamine diphosphate</name>
        <dbReference type="ChEBI" id="CHEBI:58937"/>
    </ligand>
</feature>
<organism evidence="13">
    <name type="scientific">Geobacter sp. (strain M21)</name>
    <dbReference type="NCBI Taxonomy" id="443144"/>
    <lineage>
        <taxon>Bacteria</taxon>
        <taxon>Pseudomonadati</taxon>
        <taxon>Thermodesulfobacteriota</taxon>
        <taxon>Desulfuromonadia</taxon>
        <taxon>Geobacterales</taxon>
        <taxon>Geobacteraceae</taxon>
        <taxon>Geobacter</taxon>
    </lineage>
</organism>
<dbReference type="FunFam" id="3.40.50.970:FF:000005">
    <property type="entry name" value="1-deoxy-D-xylulose-5-phosphate synthase"/>
    <property type="match status" value="1"/>
</dbReference>
<dbReference type="SUPFAM" id="SSF52518">
    <property type="entry name" value="Thiamin diphosphate-binding fold (THDP-binding)"/>
    <property type="match status" value="2"/>
</dbReference>